<dbReference type="Pfam" id="PF02449">
    <property type="entry name" value="Glyco_hydro_42"/>
    <property type="match status" value="1"/>
</dbReference>
<evidence type="ECO:0000256" key="2">
    <source>
        <dbReference type="ARBA" id="ARBA00023295"/>
    </source>
</evidence>
<dbReference type="SUPFAM" id="SSF51445">
    <property type="entry name" value="(Trans)glycosidases"/>
    <property type="match status" value="1"/>
</dbReference>
<organism evidence="4 5">
    <name type="scientific">Cyclobacterium marinum (strain ATCC 25205 / DSM 745 / LMG 13164 / NCIMB 1802)</name>
    <name type="common">Flectobacillus marinus</name>
    <dbReference type="NCBI Taxonomy" id="880070"/>
    <lineage>
        <taxon>Bacteria</taxon>
        <taxon>Pseudomonadati</taxon>
        <taxon>Bacteroidota</taxon>
        <taxon>Cytophagia</taxon>
        <taxon>Cytophagales</taxon>
        <taxon>Cyclobacteriaceae</taxon>
        <taxon>Cyclobacterium</taxon>
    </lineage>
</organism>
<dbReference type="eggNOG" id="COG1874">
    <property type="taxonomic scope" value="Bacteria"/>
</dbReference>
<dbReference type="InterPro" id="IPR013529">
    <property type="entry name" value="Glyco_hydro_42_N"/>
</dbReference>
<dbReference type="GO" id="GO:0009341">
    <property type="term" value="C:beta-galactosidase complex"/>
    <property type="evidence" value="ECO:0007669"/>
    <property type="project" value="InterPro"/>
</dbReference>
<dbReference type="HOGENOM" id="CLU_789296_0_0_10"/>
<dbReference type="STRING" id="880070.Cycma_0045"/>
<accession>G0IZ51</accession>
<proteinExistence type="predicted"/>
<protein>
    <recommendedName>
        <fullName evidence="3">Glycoside hydrolase family 42 N-terminal domain-containing protein</fullName>
    </recommendedName>
</protein>
<dbReference type="OrthoDB" id="4047605at2"/>
<dbReference type="GO" id="GO:0004565">
    <property type="term" value="F:beta-galactosidase activity"/>
    <property type="evidence" value="ECO:0007669"/>
    <property type="project" value="InterPro"/>
</dbReference>
<dbReference type="EMBL" id="CP002955">
    <property type="protein sequence ID" value="AEL23830.1"/>
    <property type="molecule type" value="Genomic_DNA"/>
</dbReference>
<evidence type="ECO:0000313" key="5">
    <source>
        <dbReference type="Proteomes" id="UP000001635"/>
    </source>
</evidence>
<dbReference type="Gene3D" id="3.20.20.80">
    <property type="entry name" value="Glycosidases"/>
    <property type="match status" value="1"/>
</dbReference>
<dbReference type="AlphaFoldDB" id="G0IZ51"/>
<dbReference type="KEGG" id="cmr:Cycma_0045"/>
<feature type="domain" description="Glycoside hydrolase family 42 N-terminal" evidence="3">
    <location>
        <begin position="58"/>
        <end position="106"/>
    </location>
</feature>
<gene>
    <name evidence="4" type="ordered locus">Cycma_0045</name>
</gene>
<evidence type="ECO:0000313" key="4">
    <source>
        <dbReference type="EMBL" id="AEL23830.1"/>
    </source>
</evidence>
<evidence type="ECO:0000259" key="3">
    <source>
        <dbReference type="Pfam" id="PF02449"/>
    </source>
</evidence>
<sequence>MRRFFLTFFYLVCLSCNRIEAPKVENNSGIYKPKGLYSSSFGNETALDNAHVNGALIRVKWNDIEPEEGIYDFSLIDQFLLSIQERNLEWSLGIIAGESSPLWLFEDEKVDSFEITDFYGNVKVIPKMWDNQVIVKLNQLALALAAKYGNDEDLGLVYVPQMTANGIEGHFNGVSETVLINAGFTADKWVNAVKSTAVNFAMAFPDKAIAVEVHDLINDSAIPNQIITDLWNDSSLNQRVGAAIWWISGKTTYQPNLLAALTAFPGDIYAQAIGRSDQKERFKDGDYSTMMAQAKAMGVRYIELWEYEFVNNTFPNEFSDFNAYANATYD</sequence>
<keyword evidence="5" id="KW-1185">Reference proteome</keyword>
<keyword evidence="1" id="KW-0378">Hydrolase</keyword>
<keyword evidence="2" id="KW-0326">Glycosidase</keyword>
<dbReference type="Proteomes" id="UP000001635">
    <property type="component" value="Chromosome"/>
</dbReference>
<reference evidence="5" key="1">
    <citation type="submission" date="2011-07" db="EMBL/GenBank/DDBJ databases">
        <title>The complete genome of Cyclobacterium marinum DSM 745.</title>
        <authorList>
            <person name="Lucas S."/>
            <person name="Han J."/>
            <person name="Lapidus A."/>
            <person name="Bruce D."/>
            <person name="Goodwin L."/>
            <person name="Pitluck S."/>
            <person name="Peters L."/>
            <person name="Kyrpides N."/>
            <person name="Mavromatis K."/>
            <person name="Ivanova N."/>
            <person name="Ovchinnikova G."/>
            <person name="Chertkov O."/>
            <person name="Detter J.C."/>
            <person name="Tapia R."/>
            <person name="Han C."/>
            <person name="Land M."/>
            <person name="Hauser L."/>
            <person name="Markowitz V."/>
            <person name="Cheng J.-F."/>
            <person name="Hugenholtz P."/>
            <person name="Woyke T."/>
            <person name="Wu D."/>
            <person name="Tindall B."/>
            <person name="Schuetze A."/>
            <person name="Brambilla E."/>
            <person name="Klenk H.-P."/>
            <person name="Eisen J.A."/>
        </authorList>
    </citation>
    <scope>NUCLEOTIDE SEQUENCE [LARGE SCALE GENOMIC DNA]</scope>
    <source>
        <strain evidence="5">ATCC 25205 / DSM 745 / LMG 13164 / NCIMB 1802</strain>
    </source>
</reference>
<dbReference type="InterPro" id="IPR017853">
    <property type="entry name" value="GH"/>
</dbReference>
<evidence type="ECO:0000256" key="1">
    <source>
        <dbReference type="ARBA" id="ARBA00022801"/>
    </source>
</evidence>
<name>G0IZ51_CYCMS</name>
<dbReference type="RefSeq" id="WP_014018129.1">
    <property type="nucleotide sequence ID" value="NC_015914.1"/>
</dbReference>
<dbReference type="GO" id="GO:0005975">
    <property type="term" value="P:carbohydrate metabolic process"/>
    <property type="evidence" value="ECO:0007669"/>
    <property type="project" value="InterPro"/>
</dbReference>